<feature type="transmembrane region" description="Helical" evidence="1">
    <location>
        <begin position="244"/>
        <end position="261"/>
    </location>
</feature>
<reference evidence="3" key="1">
    <citation type="journal article" date="2019" name="Int. J. Syst. Evol. Microbiol.">
        <title>The Global Catalogue of Microorganisms (GCM) 10K type strain sequencing project: providing services to taxonomists for standard genome sequencing and annotation.</title>
        <authorList>
            <consortium name="The Broad Institute Genomics Platform"/>
            <consortium name="The Broad Institute Genome Sequencing Center for Infectious Disease"/>
            <person name="Wu L."/>
            <person name="Ma J."/>
        </authorList>
    </citation>
    <scope>NUCLEOTIDE SEQUENCE [LARGE SCALE GENOMIC DNA]</scope>
    <source>
        <strain evidence="3">CGMCC 4.7152</strain>
    </source>
</reference>
<keyword evidence="1" id="KW-0812">Transmembrane</keyword>
<organism evidence="2 3">
    <name type="scientific">Dactylosporangium cerinum</name>
    <dbReference type="NCBI Taxonomy" id="1434730"/>
    <lineage>
        <taxon>Bacteria</taxon>
        <taxon>Bacillati</taxon>
        <taxon>Actinomycetota</taxon>
        <taxon>Actinomycetes</taxon>
        <taxon>Micromonosporales</taxon>
        <taxon>Micromonosporaceae</taxon>
        <taxon>Dactylosporangium</taxon>
    </lineage>
</organism>
<accession>A0ABV9W186</accession>
<feature type="transmembrane region" description="Helical" evidence="1">
    <location>
        <begin position="30"/>
        <end position="48"/>
    </location>
</feature>
<evidence type="ECO:0000313" key="3">
    <source>
        <dbReference type="Proteomes" id="UP001595912"/>
    </source>
</evidence>
<gene>
    <name evidence="2" type="ORF">ACFPIJ_31675</name>
</gene>
<keyword evidence="3" id="KW-1185">Reference proteome</keyword>
<feature type="transmembrane region" description="Helical" evidence="1">
    <location>
        <begin position="60"/>
        <end position="78"/>
    </location>
</feature>
<evidence type="ECO:0008006" key="4">
    <source>
        <dbReference type="Google" id="ProtNLM"/>
    </source>
</evidence>
<protein>
    <recommendedName>
        <fullName evidence="4">Integral membrane protein</fullName>
    </recommendedName>
</protein>
<name>A0ABV9W186_9ACTN</name>
<dbReference type="EMBL" id="JBHSIU010000041">
    <property type="protein sequence ID" value="MFC5002381.1"/>
    <property type="molecule type" value="Genomic_DNA"/>
</dbReference>
<evidence type="ECO:0000313" key="2">
    <source>
        <dbReference type="EMBL" id="MFC5002381.1"/>
    </source>
</evidence>
<feature type="transmembrane region" description="Helical" evidence="1">
    <location>
        <begin position="189"/>
        <end position="207"/>
    </location>
</feature>
<dbReference type="Proteomes" id="UP001595912">
    <property type="component" value="Unassembled WGS sequence"/>
</dbReference>
<feature type="transmembrane region" description="Helical" evidence="1">
    <location>
        <begin position="84"/>
        <end position="103"/>
    </location>
</feature>
<keyword evidence="1" id="KW-1133">Transmembrane helix</keyword>
<proteinExistence type="predicted"/>
<comment type="caution">
    <text evidence="2">The sequence shown here is derived from an EMBL/GenBank/DDBJ whole genome shotgun (WGS) entry which is preliminary data.</text>
</comment>
<dbReference type="RefSeq" id="WP_380120395.1">
    <property type="nucleotide sequence ID" value="NZ_JBHSIU010000041.1"/>
</dbReference>
<keyword evidence="1" id="KW-0472">Membrane</keyword>
<feature type="transmembrane region" description="Helical" evidence="1">
    <location>
        <begin position="219"/>
        <end position="238"/>
    </location>
</feature>
<evidence type="ECO:0000256" key="1">
    <source>
        <dbReference type="SAM" id="Phobius"/>
    </source>
</evidence>
<sequence length="274" mass="28011">MTLLLKLLLAPLLVVGSSLAGRRWGAPVAGTLVALPIVAGPILLVTCLEQGPQFGARAASSALLGLVSLAAFTVVFAWCSRRTGWVGALSVAWLVTLALDLGLARLHLPAFAAFAVVLTTAWLALRAFPPVPGSSSSSSVSSASSASSAPSGAPVWLWWDLPGRALATAALVVTVTTAAATVGPSMTGVLAPFPIATSVVAAFVLAQQGTDGAVRTLQGVPRGLLGFAVFCLLVAVLIERLGTPATFTVAVTVTLLVQLGWRWTQTRRPALATD</sequence>
<feature type="transmembrane region" description="Helical" evidence="1">
    <location>
        <begin position="110"/>
        <end position="128"/>
    </location>
</feature>